<reference evidence="3 4" key="1">
    <citation type="submission" date="2016-03" db="EMBL/GenBank/DDBJ databases">
        <authorList>
            <person name="Ploux O."/>
        </authorList>
    </citation>
    <scope>NUCLEOTIDE SEQUENCE [LARGE SCALE GENOMIC DNA]</scope>
    <source>
        <strain evidence="3 4">UAMH 11012</strain>
    </source>
</reference>
<keyword evidence="4" id="KW-1185">Reference proteome</keyword>
<dbReference type="InterPro" id="IPR007577">
    <property type="entry name" value="GlycoTrfase_DXD_sugar-bd_CS"/>
</dbReference>
<protein>
    <recommendedName>
        <fullName evidence="5">Glycosyl transferase</fullName>
    </recommendedName>
</protein>
<keyword evidence="2" id="KW-1133">Transmembrane helix</keyword>
<keyword evidence="2" id="KW-0472">Membrane</keyword>
<evidence type="ECO:0000256" key="2">
    <source>
        <dbReference type="SAM" id="Phobius"/>
    </source>
</evidence>
<evidence type="ECO:0000313" key="4">
    <source>
        <dbReference type="Proteomes" id="UP000184330"/>
    </source>
</evidence>
<dbReference type="InterPro" id="IPR029044">
    <property type="entry name" value="Nucleotide-diphossugar_trans"/>
</dbReference>
<gene>
    <name evidence="3" type="ORF">PAC_00243</name>
</gene>
<dbReference type="STRING" id="576137.A0A1L7WC65"/>
<dbReference type="SUPFAM" id="SSF53448">
    <property type="entry name" value="Nucleotide-diphospho-sugar transferases"/>
    <property type="match status" value="1"/>
</dbReference>
<dbReference type="Pfam" id="PF04488">
    <property type="entry name" value="Gly_transf_sug"/>
    <property type="match status" value="1"/>
</dbReference>
<keyword evidence="2" id="KW-0812">Transmembrane</keyword>
<dbReference type="PANTHER" id="PTHR46830">
    <property type="entry name" value="TRANSFERASE, PUTATIVE-RELATED"/>
    <property type="match status" value="1"/>
</dbReference>
<dbReference type="Proteomes" id="UP000184330">
    <property type="component" value="Unassembled WGS sequence"/>
</dbReference>
<evidence type="ECO:0000313" key="3">
    <source>
        <dbReference type="EMBL" id="CZR50371.1"/>
    </source>
</evidence>
<evidence type="ECO:0000256" key="1">
    <source>
        <dbReference type="ARBA" id="ARBA00009003"/>
    </source>
</evidence>
<name>A0A1L7WC65_9HELO</name>
<dbReference type="EMBL" id="FJOG01000001">
    <property type="protein sequence ID" value="CZR50371.1"/>
    <property type="molecule type" value="Genomic_DNA"/>
</dbReference>
<sequence>MKLRIGAALAYLRISPASPGRSVHPYTRLGDHEIPWKNKSTSLRTCSSLVGLTCFAFVAGVIIALKVKSAIDSSIPNKVHFDLNSVTGPVCNNTTVEHVKEIPNIVHYVWVLGNPNQLQLSFKFFISIYSAHLYIQPDAIYIHTDASPPVFANAKQSGSTWTQRILNLPNVKYNQVPPPSQTTKGVPIERVEHKSDFLRLSALQKFGGIYLDTDAIPLRSLTPLRKTGFSTILSNQGALKMKHVGLINNGVMMSKPGSLFLEMFIQGSNEFFDGSWSGVSTDFLTDLANRLSVVPGEVLILQSNAFSPVGWELPGIEKLFKPHFSIPAKQPLFQSLTSEKAGICENLFGWLREKEIFDKESKEEWEIDFSSTYVLHAFDEGMERIRGWDHSVDLRYVMGRQSNYAMAVFPAIKHAIEKGVIEGVEGEDYV</sequence>
<dbReference type="GO" id="GO:1901135">
    <property type="term" value="P:carbohydrate derivative metabolic process"/>
    <property type="evidence" value="ECO:0007669"/>
    <property type="project" value="UniProtKB-ARBA"/>
</dbReference>
<organism evidence="3 4">
    <name type="scientific">Phialocephala subalpina</name>
    <dbReference type="NCBI Taxonomy" id="576137"/>
    <lineage>
        <taxon>Eukaryota</taxon>
        <taxon>Fungi</taxon>
        <taxon>Dikarya</taxon>
        <taxon>Ascomycota</taxon>
        <taxon>Pezizomycotina</taxon>
        <taxon>Leotiomycetes</taxon>
        <taxon>Helotiales</taxon>
        <taxon>Mollisiaceae</taxon>
        <taxon>Phialocephala</taxon>
        <taxon>Phialocephala fortinii species complex</taxon>
    </lineage>
</organism>
<evidence type="ECO:0008006" key="5">
    <source>
        <dbReference type="Google" id="ProtNLM"/>
    </source>
</evidence>
<comment type="similarity">
    <text evidence="1">Belongs to the glycosyltransferase 32 family.</text>
</comment>
<accession>A0A1L7WC65</accession>
<dbReference type="PANTHER" id="PTHR46830:SF2">
    <property type="entry name" value="ALPHA-1,4-N-ACETYLGLUCOSAMINYLTRANSFERASE"/>
    <property type="match status" value="1"/>
</dbReference>
<dbReference type="AlphaFoldDB" id="A0A1L7WC65"/>
<dbReference type="OrthoDB" id="409543at2759"/>
<feature type="transmembrane region" description="Helical" evidence="2">
    <location>
        <begin position="41"/>
        <end position="65"/>
    </location>
</feature>
<proteinExistence type="inferred from homology"/>
<dbReference type="Gene3D" id="3.90.550.20">
    <property type="match status" value="1"/>
</dbReference>